<evidence type="ECO:0000313" key="4">
    <source>
        <dbReference type="EMBL" id="GLW91202.1"/>
    </source>
</evidence>
<dbReference type="AlphaFoldDB" id="A0A9W6V7B3"/>
<feature type="compositionally biased region" description="Pro residues" evidence="2">
    <location>
        <begin position="34"/>
        <end position="44"/>
    </location>
</feature>
<dbReference type="EMBL" id="BSSD01000002">
    <property type="protein sequence ID" value="GLW91202.1"/>
    <property type="molecule type" value="Genomic_DNA"/>
</dbReference>
<dbReference type="RefSeq" id="WP_253835449.1">
    <property type="nucleotide sequence ID" value="NZ_BAAAVC010000003.1"/>
</dbReference>
<feature type="domain" description="FHA" evidence="3">
    <location>
        <begin position="109"/>
        <end position="160"/>
    </location>
</feature>
<dbReference type="InterPro" id="IPR000253">
    <property type="entry name" value="FHA_dom"/>
</dbReference>
<dbReference type="PROSITE" id="PS50006">
    <property type="entry name" value="FHA_DOMAIN"/>
    <property type="match status" value="1"/>
</dbReference>
<keyword evidence="5" id="KW-1185">Reference proteome</keyword>
<accession>A0A9W6V7B3</accession>
<dbReference type="Proteomes" id="UP001165042">
    <property type="component" value="Unassembled WGS sequence"/>
</dbReference>
<organism evidence="4 5">
    <name type="scientific">Actinokineospora globicatena</name>
    <dbReference type="NCBI Taxonomy" id="103729"/>
    <lineage>
        <taxon>Bacteria</taxon>
        <taxon>Bacillati</taxon>
        <taxon>Actinomycetota</taxon>
        <taxon>Actinomycetes</taxon>
        <taxon>Pseudonocardiales</taxon>
        <taxon>Pseudonocardiaceae</taxon>
        <taxon>Actinokineospora</taxon>
    </lineage>
</organism>
<keyword evidence="1" id="KW-0597">Phosphoprotein</keyword>
<sequence length="189" mass="20444">MSRVCSKDRSEVYDDSMSLCPQHLAPLVTAVDLPPVPPPEPAPAPGRAEAEQSSRRQSWSRAVCWHCGTGAAEGNTRCTNLGCGRSLTPPALLVVFDSGEVMLEVGQKTQLGRHGEHERVFATHANVSRAHAVLRVDGDGTAWVTPLRAVNGTFLNDVELTVELERQVASGDRIRLGRDAKGTITLFEH</sequence>
<feature type="region of interest" description="Disordered" evidence="2">
    <location>
        <begin position="32"/>
        <end position="55"/>
    </location>
</feature>
<evidence type="ECO:0000313" key="5">
    <source>
        <dbReference type="Proteomes" id="UP001165042"/>
    </source>
</evidence>
<protein>
    <recommendedName>
        <fullName evidence="3">FHA domain-containing protein</fullName>
    </recommendedName>
</protein>
<dbReference type="SUPFAM" id="SSF49879">
    <property type="entry name" value="SMAD/FHA domain"/>
    <property type="match status" value="1"/>
</dbReference>
<evidence type="ECO:0000256" key="1">
    <source>
        <dbReference type="ARBA" id="ARBA00022553"/>
    </source>
</evidence>
<dbReference type="Gene3D" id="2.60.200.20">
    <property type="match status" value="1"/>
</dbReference>
<comment type="caution">
    <text evidence="4">The sequence shown here is derived from an EMBL/GenBank/DDBJ whole genome shotgun (WGS) entry which is preliminary data.</text>
</comment>
<reference evidence="4" key="1">
    <citation type="submission" date="2023-02" db="EMBL/GenBank/DDBJ databases">
        <title>Actinokineospora globicatena NBRC 15670.</title>
        <authorList>
            <person name="Ichikawa N."/>
            <person name="Sato H."/>
            <person name="Tonouchi N."/>
        </authorList>
    </citation>
    <scope>NUCLEOTIDE SEQUENCE</scope>
    <source>
        <strain evidence="4">NBRC 15670</strain>
    </source>
</reference>
<name>A0A9W6V7B3_9PSEU</name>
<dbReference type="SMART" id="SM00240">
    <property type="entry name" value="FHA"/>
    <property type="match status" value="1"/>
</dbReference>
<dbReference type="Pfam" id="PF00498">
    <property type="entry name" value="FHA"/>
    <property type="match status" value="1"/>
</dbReference>
<gene>
    <name evidence="4" type="ORF">Aglo03_20180</name>
</gene>
<proteinExistence type="predicted"/>
<evidence type="ECO:0000256" key="2">
    <source>
        <dbReference type="SAM" id="MobiDB-lite"/>
    </source>
</evidence>
<dbReference type="InterPro" id="IPR008984">
    <property type="entry name" value="SMAD_FHA_dom_sf"/>
</dbReference>
<evidence type="ECO:0000259" key="3">
    <source>
        <dbReference type="PROSITE" id="PS50006"/>
    </source>
</evidence>
<dbReference type="CDD" id="cd00060">
    <property type="entry name" value="FHA"/>
    <property type="match status" value="1"/>
</dbReference>